<dbReference type="eggNOG" id="COG2226">
    <property type="taxonomic scope" value="Bacteria"/>
</dbReference>
<dbReference type="PATRIC" id="fig|1214101.3.peg.4360"/>
<dbReference type="GO" id="GO:0008757">
    <property type="term" value="F:S-adenosylmethionine-dependent methyltransferase activity"/>
    <property type="evidence" value="ECO:0007669"/>
    <property type="project" value="InterPro"/>
</dbReference>
<dbReference type="Gene3D" id="3.40.50.150">
    <property type="entry name" value="Vaccinia Virus protein VP39"/>
    <property type="match status" value="1"/>
</dbReference>
<reference evidence="3 4" key="1">
    <citation type="journal article" date="2012" name="J. Bacteriol.">
        <title>Genome sequence of the bacterium Streptomyces davawensis JCM 4913 and heterologous production of the unique antibiotic roseoflavin.</title>
        <authorList>
            <person name="Jankowitsch F."/>
            <person name="Schwarz J."/>
            <person name="Ruckert C."/>
            <person name="Gust B."/>
            <person name="Szczepanowski R."/>
            <person name="Blom J."/>
            <person name="Pelzer S."/>
            <person name="Kalinowski J."/>
            <person name="Mack M."/>
        </authorList>
    </citation>
    <scope>NUCLEOTIDE SEQUENCE [LARGE SCALE GENOMIC DNA]</scope>
    <source>
        <strain evidence="4">DSM 101723 / JCM 4913 / KCC S-0913 / 768</strain>
    </source>
</reference>
<dbReference type="HOGENOM" id="CLU_037990_7_4_11"/>
<evidence type="ECO:0000256" key="1">
    <source>
        <dbReference type="SAM" id="MobiDB-lite"/>
    </source>
</evidence>
<keyword evidence="4" id="KW-1185">Reference proteome</keyword>
<dbReference type="Proteomes" id="UP000008043">
    <property type="component" value="Chromosome"/>
</dbReference>
<dbReference type="InterPro" id="IPR052356">
    <property type="entry name" value="Thiol_S-MT"/>
</dbReference>
<dbReference type="InterPro" id="IPR029063">
    <property type="entry name" value="SAM-dependent_MTases_sf"/>
</dbReference>
<dbReference type="SUPFAM" id="SSF53335">
    <property type="entry name" value="S-adenosyl-L-methionine-dependent methyltransferases"/>
    <property type="match status" value="1"/>
</dbReference>
<dbReference type="KEGG" id="sdv:BN159_4308"/>
<dbReference type="OrthoDB" id="65624at2"/>
<dbReference type="Pfam" id="PF08241">
    <property type="entry name" value="Methyltransf_11"/>
    <property type="match status" value="1"/>
</dbReference>
<feature type="region of interest" description="Disordered" evidence="1">
    <location>
        <begin position="207"/>
        <end position="227"/>
    </location>
</feature>
<dbReference type="GO" id="GO:0032259">
    <property type="term" value="P:methylation"/>
    <property type="evidence" value="ECO:0007669"/>
    <property type="project" value="UniProtKB-KW"/>
</dbReference>
<dbReference type="CDD" id="cd02440">
    <property type="entry name" value="AdoMet_MTases"/>
    <property type="match status" value="1"/>
</dbReference>
<keyword evidence="3" id="KW-0489">Methyltransferase</keyword>
<evidence type="ECO:0000313" key="3">
    <source>
        <dbReference type="EMBL" id="CCK28687.1"/>
    </source>
</evidence>
<keyword evidence="3" id="KW-0808">Transferase</keyword>
<evidence type="ECO:0000313" key="4">
    <source>
        <dbReference type="Proteomes" id="UP000008043"/>
    </source>
</evidence>
<dbReference type="EMBL" id="HE971709">
    <property type="protein sequence ID" value="CCK28687.1"/>
    <property type="molecule type" value="Genomic_DNA"/>
</dbReference>
<dbReference type="InterPro" id="IPR013216">
    <property type="entry name" value="Methyltransf_11"/>
</dbReference>
<protein>
    <submittedName>
        <fullName evidence="3">Methyltransferase type 11</fullName>
    </submittedName>
</protein>
<dbReference type="RefSeq" id="WP_015659037.1">
    <property type="nucleotide sequence ID" value="NC_020504.1"/>
</dbReference>
<dbReference type="PANTHER" id="PTHR45036:SF1">
    <property type="entry name" value="METHYLTRANSFERASE LIKE 7A"/>
    <property type="match status" value="1"/>
</dbReference>
<accession>K4R6D4</accession>
<name>K4R6D4_STRDJ</name>
<sequence length="227" mass="24172">MTTQTARPSRRHPLFARFYAKIAGPALDKAGIAEHRTNLLSGLTGEVIEIGAGNGLNFAHYPPGVKRVLAVEPEPNLRAMAEHAARTAPVQVEVTGGIAEQLPVADASFDAAVVCLTLCSVADPHAALTELHRVLRPGGQLRFFEHVRADSTGMRRVQRALDTTVWPLLMGGCHTGRDTQNAIADAGFRITSVKKFPFPPTRLPSPAATHILGTAERPRPGGASTAV</sequence>
<feature type="domain" description="Methyltransferase type 11" evidence="2">
    <location>
        <begin position="49"/>
        <end position="142"/>
    </location>
</feature>
<proteinExistence type="predicted"/>
<evidence type="ECO:0000259" key="2">
    <source>
        <dbReference type="Pfam" id="PF08241"/>
    </source>
</evidence>
<dbReference type="PANTHER" id="PTHR45036">
    <property type="entry name" value="METHYLTRANSFERASE LIKE 7B"/>
    <property type="match status" value="1"/>
</dbReference>
<organism evidence="3 4">
    <name type="scientific">Streptomyces davaonensis (strain DSM 101723 / JCM 4913 / KCC S-0913 / 768)</name>
    <dbReference type="NCBI Taxonomy" id="1214101"/>
    <lineage>
        <taxon>Bacteria</taxon>
        <taxon>Bacillati</taxon>
        <taxon>Actinomycetota</taxon>
        <taxon>Actinomycetes</taxon>
        <taxon>Kitasatosporales</taxon>
        <taxon>Streptomycetaceae</taxon>
        <taxon>Streptomyces</taxon>
    </lineage>
</organism>
<dbReference type="AlphaFoldDB" id="K4R6D4"/>
<gene>
    <name evidence="3" type="ORF">BN159_4308</name>
</gene>